<dbReference type="EMBL" id="RHXB01000011">
    <property type="protein sequence ID" value="RSE24059.1"/>
    <property type="molecule type" value="Genomic_DNA"/>
</dbReference>
<reference evidence="2 3" key="1">
    <citation type="submission" date="2018-10" db="EMBL/GenBank/DDBJ databases">
        <title>Transmission dynamics of multidrug resistant bacteria on intensive care unit surfaces.</title>
        <authorList>
            <person name="D'Souza A.W."/>
            <person name="Potter R.F."/>
            <person name="Wallace M."/>
            <person name="Shupe A."/>
            <person name="Patel S."/>
            <person name="Sun S."/>
            <person name="Gul D."/>
            <person name="Kwon J.H."/>
            <person name="Andleeb S."/>
            <person name="Burnham C.-A.D."/>
            <person name="Dantas G."/>
        </authorList>
    </citation>
    <scope>NUCLEOTIDE SEQUENCE [LARGE SCALE GENOMIC DNA]</scope>
    <source>
        <strain evidence="2 3">AS_373</strain>
    </source>
</reference>
<name>A0A427UUA6_9ENTR</name>
<sequence>MMKNSLIAVFAGLILTANAAAAINVDRDLAQSMDDVHSLGVVYINHNSADDSKAVQSHSQNFSVITATEDSLQVARQ</sequence>
<dbReference type="RefSeq" id="WP_125294180.1">
    <property type="nucleotide sequence ID" value="NZ_JAPTZM010000002.1"/>
</dbReference>
<comment type="caution">
    <text evidence="2">The sequence shown here is derived from an EMBL/GenBank/DDBJ whole genome shotgun (WGS) entry which is preliminary data.</text>
</comment>
<feature type="chain" id="PRO_5019014974" description="YdgH/BhsA/McbA-like domain-containing protein" evidence="1">
    <location>
        <begin position="22"/>
        <end position="77"/>
    </location>
</feature>
<protein>
    <recommendedName>
        <fullName evidence="4">YdgH/BhsA/McbA-like domain-containing protein</fullName>
    </recommendedName>
</protein>
<organism evidence="2 3">
    <name type="scientific">Atlantibacter subterraneus</name>
    <dbReference type="NCBI Taxonomy" id="255519"/>
    <lineage>
        <taxon>Bacteria</taxon>
        <taxon>Pseudomonadati</taxon>
        <taxon>Pseudomonadota</taxon>
        <taxon>Gammaproteobacteria</taxon>
        <taxon>Enterobacterales</taxon>
        <taxon>Enterobacteriaceae</taxon>
        <taxon>Atlantibacter</taxon>
    </lineage>
</organism>
<evidence type="ECO:0000256" key="1">
    <source>
        <dbReference type="SAM" id="SignalP"/>
    </source>
</evidence>
<dbReference type="Proteomes" id="UP000275331">
    <property type="component" value="Unassembled WGS sequence"/>
</dbReference>
<proteinExistence type="predicted"/>
<evidence type="ECO:0000313" key="3">
    <source>
        <dbReference type="Proteomes" id="UP000275331"/>
    </source>
</evidence>
<evidence type="ECO:0000313" key="2">
    <source>
        <dbReference type="EMBL" id="RSE24059.1"/>
    </source>
</evidence>
<evidence type="ECO:0008006" key="4">
    <source>
        <dbReference type="Google" id="ProtNLM"/>
    </source>
</evidence>
<keyword evidence="1" id="KW-0732">Signal</keyword>
<dbReference type="AlphaFoldDB" id="A0A427UUA6"/>
<accession>A0A427UUA6</accession>
<feature type="signal peptide" evidence="1">
    <location>
        <begin position="1"/>
        <end position="21"/>
    </location>
</feature>
<gene>
    <name evidence="2" type="ORF">EGT71_15805</name>
</gene>
<dbReference type="OrthoDB" id="6638498at2"/>